<gene>
    <name evidence="2" type="ORF">I595_2959</name>
</gene>
<feature type="transmembrane region" description="Helical" evidence="1">
    <location>
        <begin position="178"/>
        <end position="199"/>
    </location>
</feature>
<evidence type="ECO:0000256" key="1">
    <source>
        <dbReference type="SAM" id="Phobius"/>
    </source>
</evidence>
<dbReference type="Proteomes" id="UP000050280">
    <property type="component" value="Unassembled WGS sequence"/>
</dbReference>
<keyword evidence="1" id="KW-1133">Transmembrane helix</keyword>
<proteinExistence type="predicted"/>
<feature type="transmembrane region" description="Helical" evidence="1">
    <location>
        <begin position="79"/>
        <end position="103"/>
    </location>
</feature>
<dbReference type="STRING" id="1300341.I595_2959"/>
<sequence length="214" mass="25301">MKLSANQIKHIDTYLQNSGIEYIDVRMELVDHVALAVLDKMEQQRLSFYDAFKWYMVEHKKDMVKNYDRFRKKNQLRGFSLLFTMLKKPFFIGLFVLLFFVIFNCKRMLGVQFPHIPVLWGSLVGLALIYLVFSIPFKKNRFSGMESLAWIISLIHWMILLLFNFTDLTPGWVLGWPIMAALVSSSLLTVFMVWIVVFFQQKNVYKTKYAQLCQ</sequence>
<dbReference type="OrthoDB" id="1345503at2"/>
<evidence type="ECO:0000313" key="2">
    <source>
        <dbReference type="EMBL" id="KPM30980.1"/>
    </source>
</evidence>
<reference evidence="2 3" key="1">
    <citation type="submission" date="2015-09" db="EMBL/GenBank/DDBJ databases">
        <title>Genome sequence of the marine flavobacterium Croceitalea dokdonensis DOKDO 023 that contains proton- and sodium-pumping rhodopsins.</title>
        <authorList>
            <person name="Kwon S.-K."/>
            <person name="Lee H.K."/>
            <person name="Kwak M.-J."/>
            <person name="Kim J.F."/>
        </authorList>
    </citation>
    <scope>NUCLEOTIDE SEQUENCE [LARGE SCALE GENOMIC DNA]</scope>
    <source>
        <strain evidence="2 3">DOKDO 023</strain>
    </source>
</reference>
<accession>A0A0N8H3M4</accession>
<comment type="caution">
    <text evidence="2">The sequence shown here is derived from an EMBL/GenBank/DDBJ whole genome shotgun (WGS) entry which is preliminary data.</text>
</comment>
<name>A0A0N8H3M4_9FLAO</name>
<protein>
    <submittedName>
        <fullName evidence="2">Uncharacterized protein</fullName>
    </submittedName>
</protein>
<feature type="transmembrane region" description="Helical" evidence="1">
    <location>
        <begin position="115"/>
        <end position="135"/>
    </location>
</feature>
<keyword evidence="1" id="KW-0812">Transmembrane</keyword>
<evidence type="ECO:0000313" key="3">
    <source>
        <dbReference type="Proteomes" id="UP000050280"/>
    </source>
</evidence>
<feature type="transmembrane region" description="Helical" evidence="1">
    <location>
        <begin position="147"/>
        <end position="166"/>
    </location>
</feature>
<dbReference type="RefSeq" id="WP_054559955.1">
    <property type="nucleotide sequence ID" value="NZ_LDJX01000006.1"/>
</dbReference>
<dbReference type="EMBL" id="LDJX01000006">
    <property type="protein sequence ID" value="KPM30980.1"/>
    <property type="molecule type" value="Genomic_DNA"/>
</dbReference>
<keyword evidence="1" id="KW-0472">Membrane</keyword>
<dbReference type="AlphaFoldDB" id="A0A0N8H3M4"/>
<keyword evidence="3" id="KW-1185">Reference proteome</keyword>
<organism evidence="2 3">
    <name type="scientific">Croceitalea dokdonensis DOKDO 023</name>
    <dbReference type="NCBI Taxonomy" id="1300341"/>
    <lineage>
        <taxon>Bacteria</taxon>
        <taxon>Pseudomonadati</taxon>
        <taxon>Bacteroidota</taxon>
        <taxon>Flavobacteriia</taxon>
        <taxon>Flavobacteriales</taxon>
        <taxon>Flavobacteriaceae</taxon>
        <taxon>Croceitalea</taxon>
    </lineage>
</organism>